<gene>
    <name evidence="2" type="ORF">AMJ39_04980</name>
</gene>
<dbReference type="AlphaFoldDB" id="A0A0S7WT64"/>
<comment type="caution">
    <text evidence="2">The sequence shown here is derived from an EMBL/GenBank/DDBJ whole genome shotgun (WGS) entry which is preliminary data.</text>
</comment>
<dbReference type="PANTHER" id="PTHR39200:SF1">
    <property type="entry name" value="AUTO-TRANSPORTER ADHESIN HEAD GIN DOMAIN-CONTAINING PROTEIN-RELATED"/>
    <property type="match status" value="1"/>
</dbReference>
<dbReference type="InterPro" id="IPR021255">
    <property type="entry name" value="DUF2807"/>
</dbReference>
<reference evidence="2 3" key="1">
    <citation type="journal article" date="2015" name="Microbiome">
        <title>Genomic resolution of linkages in carbon, nitrogen, and sulfur cycling among widespread estuary sediment bacteria.</title>
        <authorList>
            <person name="Baker B.J."/>
            <person name="Lazar C.S."/>
            <person name="Teske A.P."/>
            <person name="Dick G.J."/>
        </authorList>
    </citation>
    <scope>NUCLEOTIDE SEQUENCE [LARGE SCALE GENOMIC DNA]</scope>
    <source>
        <strain evidence="2">DG_24</strain>
    </source>
</reference>
<dbReference type="PROSITE" id="PS51257">
    <property type="entry name" value="PROKAR_LIPOPROTEIN"/>
    <property type="match status" value="1"/>
</dbReference>
<organism evidence="2 3">
    <name type="scientific">candidate division TA06 bacterium DG_24</name>
    <dbReference type="NCBI Taxonomy" id="1703770"/>
    <lineage>
        <taxon>Bacteria</taxon>
        <taxon>Bacteria division TA06</taxon>
    </lineage>
</organism>
<evidence type="ECO:0000259" key="1">
    <source>
        <dbReference type="Pfam" id="PF10988"/>
    </source>
</evidence>
<feature type="domain" description="Putative auto-transporter adhesin head GIN" evidence="1">
    <location>
        <begin position="37"/>
        <end position="222"/>
    </location>
</feature>
<sequence>MMKCIAIPLVAAAFLIGGCKVISGSGTLVTESPDVSNFNKISLNGSGTVNLTQGERESLTIEAEDNIMPYIEAKVKNSQLVLGFRRAERGTAIRPTKPITYTLTMKEIVGLEVSGSGSIEAPSVATDRLGLAISGSGSITISSLRAEELHTDITGSGRCDVEGEVPRQVVAISGSGEYRGSELESQSTAVDVSGSGSARVWVRENLSVAVSGSGEVDYYGSPRVVTSVSGSGDVRRIGDR</sequence>
<accession>A0A0S7WT64</accession>
<name>A0A0S7WT64_UNCT6</name>
<dbReference type="PANTHER" id="PTHR39200">
    <property type="entry name" value="HYPOTHETICAL EXPORTED PROTEIN"/>
    <property type="match status" value="1"/>
</dbReference>
<dbReference type="Gene3D" id="2.160.20.120">
    <property type="match status" value="1"/>
</dbReference>
<dbReference type="Proteomes" id="UP000052008">
    <property type="component" value="Unassembled WGS sequence"/>
</dbReference>
<evidence type="ECO:0000313" key="2">
    <source>
        <dbReference type="EMBL" id="KPJ53361.1"/>
    </source>
</evidence>
<protein>
    <recommendedName>
        <fullName evidence="1">Putative auto-transporter adhesin head GIN domain-containing protein</fullName>
    </recommendedName>
</protein>
<evidence type="ECO:0000313" key="3">
    <source>
        <dbReference type="Proteomes" id="UP000052008"/>
    </source>
</evidence>
<proteinExistence type="predicted"/>
<dbReference type="EMBL" id="LIZS01000021">
    <property type="protein sequence ID" value="KPJ53361.1"/>
    <property type="molecule type" value="Genomic_DNA"/>
</dbReference>
<dbReference type="STRING" id="1703770.AMJ39_04980"/>
<dbReference type="Pfam" id="PF10988">
    <property type="entry name" value="DUF2807"/>
    <property type="match status" value="1"/>
</dbReference>